<dbReference type="CDD" id="cd00130">
    <property type="entry name" value="PAS"/>
    <property type="match status" value="1"/>
</dbReference>
<dbReference type="Proteomes" id="UP001062165">
    <property type="component" value="Chromosome"/>
</dbReference>
<evidence type="ECO:0000256" key="1">
    <source>
        <dbReference type="ARBA" id="ARBA00000085"/>
    </source>
</evidence>
<dbReference type="EMBL" id="CP106735">
    <property type="protein sequence ID" value="UXX81120.1"/>
    <property type="molecule type" value="Genomic_DNA"/>
</dbReference>
<comment type="catalytic activity">
    <reaction evidence="1">
        <text>ATP + protein L-histidine = ADP + protein N-phospho-L-histidine.</text>
        <dbReference type="EC" id="2.7.13.3"/>
    </reaction>
</comment>
<dbReference type="RefSeq" id="WP_263052849.1">
    <property type="nucleotide sequence ID" value="NZ_CP106735.1"/>
</dbReference>
<organism evidence="6 7">
    <name type="scientific">Reichenbachiella carrageenanivorans</name>
    <dbReference type="NCBI Taxonomy" id="2979869"/>
    <lineage>
        <taxon>Bacteria</taxon>
        <taxon>Pseudomonadati</taxon>
        <taxon>Bacteroidota</taxon>
        <taxon>Cytophagia</taxon>
        <taxon>Cytophagales</taxon>
        <taxon>Reichenbachiellaceae</taxon>
        <taxon>Reichenbachiella</taxon>
    </lineage>
</organism>
<dbReference type="InterPro" id="IPR036097">
    <property type="entry name" value="HisK_dim/P_sf"/>
</dbReference>
<dbReference type="CDD" id="cd00082">
    <property type="entry name" value="HisKA"/>
    <property type="match status" value="1"/>
</dbReference>
<dbReference type="Gene3D" id="3.30.450.20">
    <property type="entry name" value="PAS domain"/>
    <property type="match status" value="1"/>
</dbReference>
<evidence type="ECO:0000313" key="6">
    <source>
        <dbReference type="EMBL" id="UXX81120.1"/>
    </source>
</evidence>
<dbReference type="PANTHER" id="PTHR43304:SF1">
    <property type="entry name" value="PAC DOMAIN-CONTAINING PROTEIN"/>
    <property type="match status" value="1"/>
</dbReference>
<dbReference type="NCBIfam" id="TIGR00229">
    <property type="entry name" value="sensory_box"/>
    <property type="match status" value="1"/>
</dbReference>
<dbReference type="InterPro" id="IPR003661">
    <property type="entry name" value="HisK_dim/P_dom"/>
</dbReference>
<accession>A0ABY6D679</accession>
<protein>
    <recommendedName>
        <fullName evidence="2">histidine kinase</fullName>
        <ecNumber evidence="2">2.7.13.3</ecNumber>
    </recommendedName>
</protein>
<reference evidence="6" key="1">
    <citation type="submission" date="2022-10" db="EMBL/GenBank/DDBJ databases">
        <title>Comparative genomics and taxonomic characterization of three novel marine species of genus Reichenbachiella exhibiting antioxidant and polysaccharide degradation activities.</title>
        <authorList>
            <person name="Muhammad N."/>
            <person name="Lee Y.-J."/>
            <person name="Ko J."/>
            <person name="Kim S.-G."/>
        </authorList>
    </citation>
    <scope>NUCLEOTIDE SEQUENCE</scope>
    <source>
        <strain evidence="6">Wsw4-B4</strain>
    </source>
</reference>
<dbReference type="InterPro" id="IPR035965">
    <property type="entry name" value="PAS-like_dom_sf"/>
</dbReference>
<dbReference type="PANTHER" id="PTHR43304">
    <property type="entry name" value="PHYTOCHROME-LIKE PROTEIN CPH1"/>
    <property type="match status" value="1"/>
</dbReference>
<evidence type="ECO:0000313" key="7">
    <source>
        <dbReference type="Proteomes" id="UP001062165"/>
    </source>
</evidence>
<evidence type="ECO:0000256" key="2">
    <source>
        <dbReference type="ARBA" id="ARBA00012438"/>
    </source>
</evidence>
<dbReference type="InterPro" id="IPR052162">
    <property type="entry name" value="Sensor_kinase/Photoreceptor"/>
</dbReference>
<evidence type="ECO:0000256" key="4">
    <source>
        <dbReference type="ARBA" id="ARBA00022679"/>
    </source>
</evidence>
<name>A0ABY6D679_9BACT</name>
<proteinExistence type="predicted"/>
<dbReference type="EC" id="2.7.13.3" evidence="2"/>
<evidence type="ECO:0000256" key="5">
    <source>
        <dbReference type="ARBA" id="ARBA00022777"/>
    </source>
</evidence>
<keyword evidence="4" id="KW-0808">Transferase</keyword>
<keyword evidence="5" id="KW-0418">Kinase</keyword>
<evidence type="ECO:0000256" key="3">
    <source>
        <dbReference type="ARBA" id="ARBA00022553"/>
    </source>
</evidence>
<dbReference type="SUPFAM" id="SSF47384">
    <property type="entry name" value="Homodimeric domain of signal transducing histidine kinase"/>
    <property type="match status" value="1"/>
</dbReference>
<dbReference type="SUPFAM" id="SSF55785">
    <property type="entry name" value="PYP-like sensor domain (PAS domain)"/>
    <property type="match status" value="1"/>
</dbReference>
<keyword evidence="7" id="KW-1185">Reference proteome</keyword>
<sequence>MREHNTEKLQETLQLLEAIQDSTTVANLVVAADYSIVSFNRRFREFLLKYWSHEVSIGESSINFIHPDNLADFKREFAQALDGKVIRAEHSFTTLNGRTMWIAVEYHPVKVMTDQGSKVALSFRNVTRERLYEKKITAQNKKLKEVAFVSAHQLRGPITSLLGLTNLLSDQPADWNDTKLYLAKIKELSDKIDIEIRSLVGKTEEI</sequence>
<gene>
    <name evidence="6" type="ORF">N7E81_08400</name>
</gene>
<keyword evidence="3" id="KW-0597">Phosphoprotein</keyword>
<dbReference type="InterPro" id="IPR000014">
    <property type="entry name" value="PAS"/>
</dbReference>